<accession>A0ABQ3G5Q0</accession>
<sequence length="258" mass="27682">MSTERPPQRDDTLAGLKYGLLLGGAVLALALPPAGVQQAAVAASVPSAAARSVVPVGAAPRAVRRADLAGQDASEEVRRVADWVIDSGDHEGLYFVVLDKRNAKVFLFRPDGSLLAATPVLLGSAPGDHTVAGVGDKPIHAVLPEERTTPAGRFVAQAGRNTTPEDVVWVDYAAAVSMHRVRATDPRERRLERLASPSVEDNRISYGCINLPVAFFENALWPVFQHSRGIVYVLPEQLPLQQVFAGLYDPGERQLASR</sequence>
<comment type="caution">
    <text evidence="1">The sequence shown here is derived from an EMBL/GenBank/DDBJ whole genome shotgun (WGS) entry which is preliminary data.</text>
</comment>
<reference evidence="2" key="1">
    <citation type="journal article" date="2019" name="Int. J. Syst. Evol. Microbiol.">
        <title>The Global Catalogue of Microorganisms (GCM) 10K type strain sequencing project: providing services to taxonomists for standard genome sequencing and annotation.</title>
        <authorList>
            <consortium name="The Broad Institute Genomics Platform"/>
            <consortium name="The Broad Institute Genome Sequencing Center for Infectious Disease"/>
            <person name="Wu L."/>
            <person name="Ma J."/>
        </authorList>
    </citation>
    <scope>NUCLEOTIDE SEQUENCE [LARGE SCALE GENOMIC DNA]</scope>
    <source>
        <strain evidence="2">KCTC 23314</strain>
    </source>
</reference>
<proteinExistence type="predicted"/>
<gene>
    <name evidence="1" type="ORF">GCM10007320_38040</name>
</gene>
<organism evidence="1 2">
    <name type="scientific">Pseudorhodoferax aquiterrae</name>
    <dbReference type="NCBI Taxonomy" id="747304"/>
    <lineage>
        <taxon>Bacteria</taxon>
        <taxon>Pseudomonadati</taxon>
        <taxon>Pseudomonadota</taxon>
        <taxon>Betaproteobacteria</taxon>
        <taxon>Burkholderiales</taxon>
        <taxon>Comamonadaceae</taxon>
    </lineage>
</organism>
<keyword evidence="2" id="KW-1185">Reference proteome</keyword>
<protein>
    <recommendedName>
        <fullName evidence="3">L,D-transpeptidase</fullName>
    </recommendedName>
</protein>
<evidence type="ECO:0000313" key="2">
    <source>
        <dbReference type="Proteomes" id="UP000626210"/>
    </source>
</evidence>
<name>A0ABQ3G5Q0_9BURK</name>
<evidence type="ECO:0008006" key="3">
    <source>
        <dbReference type="Google" id="ProtNLM"/>
    </source>
</evidence>
<dbReference type="RefSeq" id="WP_189688499.1">
    <property type="nucleotide sequence ID" value="NZ_BMYK01000012.1"/>
</dbReference>
<dbReference type="EMBL" id="BMYK01000012">
    <property type="protein sequence ID" value="GHC89926.1"/>
    <property type="molecule type" value="Genomic_DNA"/>
</dbReference>
<evidence type="ECO:0000313" key="1">
    <source>
        <dbReference type="EMBL" id="GHC89926.1"/>
    </source>
</evidence>
<dbReference type="Proteomes" id="UP000626210">
    <property type="component" value="Unassembled WGS sequence"/>
</dbReference>